<dbReference type="Gene3D" id="1.20.1280.50">
    <property type="match status" value="1"/>
</dbReference>
<evidence type="ECO:0000313" key="2">
    <source>
        <dbReference type="Proteomes" id="UP000694918"/>
    </source>
</evidence>
<dbReference type="KEGG" id="peu:105127671"/>
<feature type="domain" description="F-box" evidence="1">
    <location>
        <begin position="4"/>
        <end position="54"/>
    </location>
</feature>
<accession>A0AAJ6UDP1</accession>
<dbReference type="AlphaFoldDB" id="A0AAJ6UDP1"/>
<evidence type="ECO:0000259" key="1">
    <source>
        <dbReference type="PROSITE" id="PS50181"/>
    </source>
</evidence>
<dbReference type="PROSITE" id="PS50181">
    <property type="entry name" value="FBOX"/>
    <property type="match status" value="1"/>
</dbReference>
<dbReference type="InterPro" id="IPR001810">
    <property type="entry name" value="F-box_dom"/>
</dbReference>
<dbReference type="InterPro" id="IPR036047">
    <property type="entry name" value="F-box-like_dom_sf"/>
</dbReference>
<reference evidence="3" key="1">
    <citation type="submission" date="2025-08" db="UniProtKB">
        <authorList>
            <consortium name="RefSeq"/>
        </authorList>
    </citation>
    <scope>IDENTIFICATION</scope>
</reference>
<dbReference type="SUPFAM" id="SSF81383">
    <property type="entry name" value="F-box domain"/>
    <property type="match status" value="1"/>
</dbReference>
<dbReference type="RefSeq" id="XP_011027351.1">
    <property type="nucleotide sequence ID" value="XM_011029049.1"/>
</dbReference>
<dbReference type="PANTHER" id="PTHR31672:SF13">
    <property type="entry name" value="F-BOX PROTEIN CPR30-LIKE"/>
    <property type="match status" value="1"/>
</dbReference>
<protein>
    <submittedName>
        <fullName evidence="3">F-box/kelch-repeat protein At3g23880-like</fullName>
    </submittedName>
</protein>
<gene>
    <name evidence="3" type="primary">LOC105127671</name>
</gene>
<sequence>MAESVKKNRVPEDVLIDILIALPIKSLLRFRSLSKSWNSVISDKDFISAFWPKPNHRFSFVDGKIVKNPTLCSCNGVVRLSDINQGRTKSLILWNPAIRKHLNLALPKLCGPHSANWGFGFDLPSNDYRFVRVARQVSSKREFPMEFQVFSLKRRYWERINFSPTLGPFCVAPDGCNSSGHCNQDATQWMVISEFDDSLGALFYRCAAKYADLWFMREYGVRNSWNRLYRVRVDGFTRAMVFRKNVEILIRKHGGIHGTDYTGFE</sequence>
<dbReference type="Proteomes" id="UP000694918">
    <property type="component" value="Unplaced"/>
</dbReference>
<dbReference type="CDD" id="cd22157">
    <property type="entry name" value="F-box_AtFBW1-like"/>
    <property type="match status" value="1"/>
</dbReference>
<dbReference type="GeneID" id="105127671"/>
<dbReference type="InterPro" id="IPR050796">
    <property type="entry name" value="SCF_F-box_component"/>
</dbReference>
<name>A0AAJ6UDP1_POPEU</name>
<dbReference type="SMART" id="SM00256">
    <property type="entry name" value="FBOX"/>
    <property type="match status" value="1"/>
</dbReference>
<organism evidence="2 3">
    <name type="scientific">Populus euphratica</name>
    <name type="common">Euphrates poplar</name>
    <dbReference type="NCBI Taxonomy" id="75702"/>
    <lineage>
        <taxon>Eukaryota</taxon>
        <taxon>Viridiplantae</taxon>
        <taxon>Streptophyta</taxon>
        <taxon>Embryophyta</taxon>
        <taxon>Tracheophyta</taxon>
        <taxon>Spermatophyta</taxon>
        <taxon>Magnoliopsida</taxon>
        <taxon>eudicotyledons</taxon>
        <taxon>Gunneridae</taxon>
        <taxon>Pentapetalae</taxon>
        <taxon>rosids</taxon>
        <taxon>fabids</taxon>
        <taxon>Malpighiales</taxon>
        <taxon>Salicaceae</taxon>
        <taxon>Saliceae</taxon>
        <taxon>Populus</taxon>
    </lineage>
</organism>
<evidence type="ECO:0000313" key="3">
    <source>
        <dbReference type="RefSeq" id="XP_011027351.1"/>
    </source>
</evidence>
<dbReference type="Pfam" id="PF00646">
    <property type="entry name" value="F-box"/>
    <property type="match status" value="1"/>
</dbReference>
<dbReference type="PANTHER" id="PTHR31672">
    <property type="entry name" value="BNACNNG10540D PROTEIN"/>
    <property type="match status" value="1"/>
</dbReference>
<proteinExistence type="predicted"/>
<keyword evidence="2" id="KW-1185">Reference proteome</keyword>